<protein>
    <recommendedName>
        <fullName evidence="6">Aminotransferase class I/classII large domain-containing protein</fullName>
    </recommendedName>
</protein>
<dbReference type="GO" id="GO:0016212">
    <property type="term" value="F:kynurenine-oxoglutarate transaminase activity"/>
    <property type="evidence" value="ECO:0007669"/>
    <property type="project" value="TreeGrafter"/>
</dbReference>
<evidence type="ECO:0000259" key="6">
    <source>
        <dbReference type="Pfam" id="PF00155"/>
    </source>
</evidence>
<dbReference type="InterPro" id="IPR015424">
    <property type="entry name" value="PyrdxlP-dep_Trfase"/>
</dbReference>
<dbReference type="GO" id="GO:0030170">
    <property type="term" value="F:pyridoxal phosphate binding"/>
    <property type="evidence" value="ECO:0007669"/>
    <property type="project" value="InterPro"/>
</dbReference>
<evidence type="ECO:0000313" key="7">
    <source>
        <dbReference type="EMBL" id="KAF9506449.1"/>
    </source>
</evidence>
<dbReference type="InterPro" id="IPR004838">
    <property type="entry name" value="NHTrfase_class1_PyrdxlP-BS"/>
</dbReference>
<dbReference type="GO" id="GO:0005739">
    <property type="term" value="C:mitochondrion"/>
    <property type="evidence" value="ECO:0007669"/>
    <property type="project" value="TreeGrafter"/>
</dbReference>
<dbReference type="PANTHER" id="PTHR43807">
    <property type="entry name" value="FI04487P"/>
    <property type="match status" value="1"/>
</dbReference>
<accession>A0A9P6AIH9</accession>
<keyword evidence="8" id="KW-1185">Reference proteome</keyword>
<dbReference type="Gene3D" id="3.90.1150.10">
    <property type="entry name" value="Aspartate Aminotransferase, domain 1"/>
    <property type="match status" value="1"/>
</dbReference>
<dbReference type="Proteomes" id="UP000886523">
    <property type="component" value="Unassembled WGS sequence"/>
</dbReference>
<dbReference type="FunFam" id="3.40.640.10:FF:000024">
    <property type="entry name" value="Kynurenine--oxoglutarate transaminase 3"/>
    <property type="match status" value="1"/>
</dbReference>
<dbReference type="InterPro" id="IPR015422">
    <property type="entry name" value="PyrdxlP-dep_Trfase_small"/>
</dbReference>
<comment type="similarity">
    <text evidence="2">Belongs to the class-I pyridoxal-phosphate-dependent aminotransferase family.</text>
</comment>
<dbReference type="CDD" id="cd00609">
    <property type="entry name" value="AAT_like"/>
    <property type="match status" value="1"/>
</dbReference>
<comment type="caution">
    <text evidence="7">The sequence shown here is derived from an EMBL/GenBank/DDBJ whole genome shotgun (WGS) entry which is preliminary data.</text>
</comment>
<dbReference type="InterPro" id="IPR051326">
    <property type="entry name" value="Kynurenine-oxoglutarate_AT"/>
</dbReference>
<dbReference type="OrthoDB" id="2414662at2759"/>
<dbReference type="InterPro" id="IPR004839">
    <property type="entry name" value="Aminotransferase_I/II_large"/>
</dbReference>
<keyword evidence="3" id="KW-0032">Aminotransferase</keyword>
<evidence type="ECO:0000256" key="3">
    <source>
        <dbReference type="ARBA" id="ARBA00022576"/>
    </source>
</evidence>
<evidence type="ECO:0000256" key="1">
    <source>
        <dbReference type="ARBA" id="ARBA00001933"/>
    </source>
</evidence>
<evidence type="ECO:0000256" key="4">
    <source>
        <dbReference type="ARBA" id="ARBA00022679"/>
    </source>
</evidence>
<dbReference type="EMBL" id="MU129110">
    <property type="protein sequence ID" value="KAF9506449.1"/>
    <property type="molecule type" value="Genomic_DNA"/>
</dbReference>
<dbReference type="Gene3D" id="3.40.640.10">
    <property type="entry name" value="Type I PLP-dependent aspartate aminotransferase-like (Major domain)"/>
    <property type="match status" value="1"/>
</dbReference>
<name>A0A9P6AIH9_9AGAM</name>
<keyword evidence="5" id="KW-0663">Pyridoxal phosphate</keyword>
<keyword evidence="4" id="KW-0808">Transferase</keyword>
<reference evidence="7" key="1">
    <citation type="journal article" date="2020" name="Nat. Commun.">
        <title>Large-scale genome sequencing of mycorrhizal fungi provides insights into the early evolution of symbiotic traits.</title>
        <authorList>
            <person name="Miyauchi S."/>
            <person name="Kiss E."/>
            <person name="Kuo A."/>
            <person name="Drula E."/>
            <person name="Kohler A."/>
            <person name="Sanchez-Garcia M."/>
            <person name="Morin E."/>
            <person name="Andreopoulos B."/>
            <person name="Barry K.W."/>
            <person name="Bonito G."/>
            <person name="Buee M."/>
            <person name="Carver A."/>
            <person name="Chen C."/>
            <person name="Cichocki N."/>
            <person name="Clum A."/>
            <person name="Culley D."/>
            <person name="Crous P.W."/>
            <person name="Fauchery L."/>
            <person name="Girlanda M."/>
            <person name="Hayes R.D."/>
            <person name="Keri Z."/>
            <person name="LaButti K."/>
            <person name="Lipzen A."/>
            <person name="Lombard V."/>
            <person name="Magnuson J."/>
            <person name="Maillard F."/>
            <person name="Murat C."/>
            <person name="Nolan M."/>
            <person name="Ohm R.A."/>
            <person name="Pangilinan J."/>
            <person name="Pereira M.F."/>
            <person name="Perotto S."/>
            <person name="Peter M."/>
            <person name="Pfister S."/>
            <person name="Riley R."/>
            <person name="Sitrit Y."/>
            <person name="Stielow J.B."/>
            <person name="Szollosi G."/>
            <person name="Zifcakova L."/>
            <person name="Stursova M."/>
            <person name="Spatafora J.W."/>
            <person name="Tedersoo L."/>
            <person name="Vaario L.M."/>
            <person name="Yamada A."/>
            <person name="Yan M."/>
            <person name="Wang P."/>
            <person name="Xu J."/>
            <person name="Bruns T."/>
            <person name="Baldrian P."/>
            <person name="Vilgalys R."/>
            <person name="Dunand C."/>
            <person name="Henrissat B."/>
            <person name="Grigoriev I.V."/>
            <person name="Hibbett D."/>
            <person name="Nagy L.G."/>
            <person name="Martin F.M."/>
        </authorList>
    </citation>
    <scope>NUCLEOTIDE SEQUENCE</scope>
    <source>
        <strain evidence="7">UP504</strain>
    </source>
</reference>
<dbReference type="InterPro" id="IPR015421">
    <property type="entry name" value="PyrdxlP-dep_Trfase_major"/>
</dbReference>
<organism evidence="7 8">
    <name type="scientific">Hydnum rufescens UP504</name>
    <dbReference type="NCBI Taxonomy" id="1448309"/>
    <lineage>
        <taxon>Eukaryota</taxon>
        <taxon>Fungi</taxon>
        <taxon>Dikarya</taxon>
        <taxon>Basidiomycota</taxon>
        <taxon>Agaricomycotina</taxon>
        <taxon>Agaricomycetes</taxon>
        <taxon>Cantharellales</taxon>
        <taxon>Hydnaceae</taxon>
        <taxon>Hydnum</taxon>
    </lineage>
</organism>
<evidence type="ECO:0000313" key="8">
    <source>
        <dbReference type="Proteomes" id="UP000886523"/>
    </source>
</evidence>
<evidence type="ECO:0000256" key="5">
    <source>
        <dbReference type="ARBA" id="ARBA00022898"/>
    </source>
</evidence>
<evidence type="ECO:0000256" key="2">
    <source>
        <dbReference type="ARBA" id="ARBA00007441"/>
    </source>
</evidence>
<dbReference type="PANTHER" id="PTHR43807:SF20">
    <property type="entry name" value="FI04487P"/>
    <property type="match status" value="1"/>
</dbReference>
<dbReference type="Pfam" id="PF00155">
    <property type="entry name" value="Aminotran_1_2"/>
    <property type="match status" value="1"/>
</dbReference>
<feature type="domain" description="Aminotransferase class I/classII large" evidence="6">
    <location>
        <begin position="42"/>
        <end position="415"/>
    </location>
</feature>
<dbReference type="SUPFAM" id="SSF53383">
    <property type="entry name" value="PLP-dependent transferases"/>
    <property type="match status" value="1"/>
</dbReference>
<proteinExistence type="inferred from homology"/>
<sequence length="432" mass="48076">MTAPVPQTHPYGFAISDKIKHEVHKQDVWSIFSPAGGYVPKDSINLGQGFMNWGPPKYVQEAAQEAIATVDANHYSVPKGRLRLRSALAKHYSPSFKREIDPNTEIVVTSGANEGIYAFEAAFLQPGDEVIMFEPFFDQYIANTTFNGGVPVYVALHPPANASTSVVQSSEWKLDINELRAAITSKTKIIFLNTPHNPIGKVFDIDELREIGKVAEEFDLIIMADEVYDCLTYGREHVRISTLDDLWKRTITIGSAGKSFSATGWRVGWAIGPQNLIHPTLAATTRIVFCTNSPLQEATAAGFEKAAEHNFFAKQVEEYVERRAVFTAELDKVGLPYTFPDGGYFVLVQNRSIKIPKDFVVPDMIKNRPYDFKVSWFIAQTAGVVAIPPSDFYSPGHASIGESFTRFAFCKDLNTLRAAGERLLKLKPFIVK</sequence>
<dbReference type="AlphaFoldDB" id="A0A9P6AIH9"/>
<gene>
    <name evidence="7" type="ORF">BS47DRAFT_1333826</name>
</gene>
<dbReference type="PROSITE" id="PS00105">
    <property type="entry name" value="AA_TRANSFER_CLASS_1"/>
    <property type="match status" value="1"/>
</dbReference>
<comment type="cofactor">
    <cofactor evidence="1">
        <name>pyridoxal 5'-phosphate</name>
        <dbReference type="ChEBI" id="CHEBI:597326"/>
    </cofactor>
</comment>